<evidence type="ECO:0000313" key="5">
    <source>
        <dbReference type="EMBL" id="GAJ28508.1"/>
    </source>
</evidence>
<evidence type="ECO:0000256" key="2">
    <source>
        <dbReference type="ARBA" id="ARBA00022448"/>
    </source>
</evidence>
<feature type="domain" description="CzcB-like C-terminal circularly permuted SH3-like" evidence="4">
    <location>
        <begin position="374"/>
        <end position="439"/>
    </location>
</feature>
<comment type="caution">
    <text evidence="5">The sequence shown here is derived from an EMBL/GenBank/DDBJ whole genome shotgun (WGS) entry which is preliminary data.</text>
</comment>
<dbReference type="GO" id="GO:0015679">
    <property type="term" value="P:plasma membrane copper ion transport"/>
    <property type="evidence" value="ECO:0007669"/>
    <property type="project" value="TreeGrafter"/>
</dbReference>
<dbReference type="AlphaFoldDB" id="A0A023D2W3"/>
<evidence type="ECO:0000256" key="1">
    <source>
        <dbReference type="ARBA" id="ARBA00009477"/>
    </source>
</evidence>
<comment type="similarity">
    <text evidence="1">Belongs to the membrane fusion protein (MFP) (TC 8.A.1) family.</text>
</comment>
<protein>
    <submittedName>
        <fullName evidence="5">Heavy metal/cation efflux pump CzcB/HlyD</fullName>
    </submittedName>
</protein>
<dbReference type="GO" id="GO:0022857">
    <property type="term" value="F:transmembrane transporter activity"/>
    <property type="evidence" value="ECO:0007669"/>
    <property type="project" value="InterPro"/>
</dbReference>
<dbReference type="InterPro" id="IPR058649">
    <property type="entry name" value="CzcB_C"/>
</dbReference>
<keyword evidence="2" id="KW-0813">Transport</keyword>
<reference evidence="5 6" key="2">
    <citation type="journal article" date="2014" name="FEMS Microbiol. Lett.">
        <title>Draft genomic DNA sequence of the facultatively methylotrophic bacterium Acidomonas methanolica type strain MB58.</title>
        <authorList>
            <person name="Higashiura N."/>
            <person name="Hadano H."/>
            <person name="Hirakawa H."/>
            <person name="Matsutani M."/>
            <person name="Takabe S."/>
            <person name="Matsushita K."/>
            <person name="Azuma Y."/>
        </authorList>
    </citation>
    <scope>NUCLEOTIDE SEQUENCE [LARGE SCALE GENOMIC DNA]</scope>
    <source>
        <strain evidence="5 6">MB58</strain>
    </source>
</reference>
<feature type="coiled-coil region" evidence="3">
    <location>
        <begin position="170"/>
        <end position="238"/>
    </location>
</feature>
<proteinExistence type="inferred from homology"/>
<dbReference type="Proteomes" id="UP000019760">
    <property type="component" value="Unassembled WGS sequence"/>
</dbReference>
<dbReference type="PANTHER" id="PTHR30097:SF4">
    <property type="entry name" value="SLR6042 PROTEIN"/>
    <property type="match status" value="1"/>
</dbReference>
<accession>A0A023D2W3</accession>
<dbReference type="SUPFAM" id="SSF111369">
    <property type="entry name" value="HlyD-like secretion proteins"/>
    <property type="match status" value="1"/>
</dbReference>
<dbReference type="GO" id="GO:0030313">
    <property type="term" value="C:cell envelope"/>
    <property type="evidence" value="ECO:0007669"/>
    <property type="project" value="TreeGrafter"/>
</dbReference>
<dbReference type="InterPro" id="IPR006143">
    <property type="entry name" value="RND_pump_MFP"/>
</dbReference>
<dbReference type="Pfam" id="PF25975">
    <property type="entry name" value="CzcB_C"/>
    <property type="match status" value="1"/>
</dbReference>
<keyword evidence="3" id="KW-0175">Coiled coil</keyword>
<gene>
    <name evidence="5" type="ORF">Amme_030_008</name>
</gene>
<evidence type="ECO:0000313" key="6">
    <source>
        <dbReference type="Proteomes" id="UP000019760"/>
    </source>
</evidence>
<dbReference type="GO" id="GO:0016020">
    <property type="term" value="C:membrane"/>
    <property type="evidence" value="ECO:0007669"/>
    <property type="project" value="InterPro"/>
</dbReference>
<reference evidence="6" key="1">
    <citation type="journal article" date="2014" name="FEMS Microbiol. Lett.">
        <title>Draft Genomic DNA Sequence of the Facultatively Methylotrophic Bacterium Acidomonas methanolica type strain MB58.</title>
        <authorList>
            <person name="Higashiura N."/>
            <person name="Hadano H."/>
            <person name="Hirakawa H."/>
            <person name="Matsutani M."/>
            <person name="Takabe S."/>
            <person name="Matsushita K."/>
            <person name="Azuma Y."/>
        </authorList>
    </citation>
    <scope>NUCLEOTIDE SEQUENCE [LARGE SCALE GENOMIC DNA]</scope>
    <source>
        <strain evidence="6">MB58</strain>
    </source>
</reference>
<evidence type="ECO:0000256" key="3">
    <source>
        <dbReference type="SAM" id="Coils"/>
    </source>
</evidence>
<dbReference type="Gene3D" id="2.40.30.170">
    <property type="match status" value="1"/>
</dbReference>
<dbReference type="PANTHER" id="PTHR30097">
    <property type="entry name" value="CATION EFFLUX SYSTEM PROTEIN CUSB"/>
    <property type="match status" value="1"/>
</dbReference>
<organism evidence="5 6">
    <name type="scientific">Acidomonas methanolica NBRC 104435</name>
    <dbReference type="NCBI Taxonomy" id="1231351"/>
    <lineage>
        <taxon>Bacteria</taxon>
        <taxon>Pseudomonadati</taxon>
        <taxon>Pseudomonadota</taxon>
        <taxon>Alphaproteobacteria</taxon>
        <taxon>Acetobacterales</taxon>
        <taxon>Acetobacteraceae</taxon>
        <taxon>Acidomonas</taxon>
    </lineage>
</organism>
<keyword evidence="6" id="KW-1185">Reference proteome</keyword>
<dbReference type="InterPro" id="IPR051909">
    <property type="entry name" value="MFP_Cation_Efflux"/>
</dbReference>
<dbReference type="Gene3D" id="2.40.420.20">
    <property type="match status" value="1"/>
</dbReference>
<sequence>MLGSAGLFSQTERRMFEAPDREKGRMMSFPPRHAAWPPRAWSRMHHMRHGRSKGRTGLMVAVLSTCAFLDLQTAPAARAEGASADAVVTLGAAARQEAGLEIRKAAHGALARPIDAMGMLIPPPDRMVKIQPAGSGKVLTVDVLPGQKVKPGQILLTYQDHSLHLVRLQVAKAKAALASAQTNSAEAQAAYNRAKLLSGQVIAMGEVRRRLALAQAAADELTARQADLATLRHQLNEEYNSVTEADNRSETSDDETSRLLSPVAGEVQSIPVAVADNVEPTQIVATVVDFSRIWIAADVLPQDAERVDPTGMQESVAPDGTRLRSPILSIAAAADPATGLVRVLSRADNSSGALRPGMMLHTTLPSRETVPGIVLPADAVMTIDGRSVVFVPVDDGSGTDGRFRMRPVEVGLETPDQAVIVSGLKPGEAVVTHGAFALKSVLLMGSHEAGEG</sequence>
<dbReference type="NCBIfam" id="TIGR01730">
    <property type="entry name" value="RND_mfp"/>
    <property type="match status" value="1"/>
</dbReference>
<name>A0A023D2W3_ACIMT</name>
<dbReference type="EMBL" id="BAND01000030">
    <property type="protein sequence ID" value="GAJ28508.1"/>
    <property type="molecule type" value="Genomic_DNA"/>
</dbReference>
<evidence type="ECO:0000259" key="4">
    <source>
        <dbReference type="Pfam" id="PF25975"/>
    </source>
</evidence>
<dbReference type="Gene3D" id="2.40.50.100">
    <property type="match status" value="1"/>
</dbReference>
<dbReference type="GO" id="GO:0060003">
    <property type="term" value="P:copper ion export"/>
    <property type="evidence" value="ECO:0007669"/>
    <property type="project" value="TreeGrafter"/>
</dbReference>